<protein>
    <recommendedName>
        <fullName evidence="3">EF-hand domain-containing protein</fullName>
    </recommendedName>
</protein>
<dbReference type="AlphaFoldDB" id="A0A0L8IAA9"/>
<feature type="compositionally biased region" description="Acidic residues" evidence="1">
    <location>
        <begin position="383"/>
        <end position="400"/>
    </location>
</feature>
<organism evidence="2">
    <name type="scientific">Octopus bimaculoides</name>
    <name type="common">California two-spotted octopus</name>
    <dbReference type="NCBI Taxonomy" id="37653"/>
    <lineage>
        <taxon>Eukaryota</taxon>
        <taxon>Metazoa</taxon>
        <taxon>Spiralia</taxon>
        <taxon>Lophotrochozoa</taxon>
        <taxon>Mollusca</taxon>
        <taxon>Cephalopoda</taxon>
        <taxon>Coleoidea</taxon>
        <taxon>Octopodiformes</taxon>
        <taxon>Octopoda</taxon>
        <taxon>Incirrata</taxon>
        <taxon>Octopodidae</taxon>
        <taxon>Octopus</taxon>
    </lineage>
</organism>
<reference evidence="2" key="1">
    <citation type="submission" date="2015-07" db="EMBL/GenBank/DDBJ databases">
        <title>MeaNS - Measles Nucleotide Surveillance Program.</title>
        <authorList>
            <person name="Tran T."/>
            <person name="Druce J."/>
        </authorList>
    </citation>
    <scope>NUCLEOTIDE SEQUENCE</scope>
    <source>
        <strain evidence="2">UCB-OBI-ISO-001</strain>
        <tissue evidence="2">Gonad</tissue>
    </source>
</reference>
<dbReference type="PANTHER" id="PTHR46788">
    <property type="entry name" value="EF-HAND CALCIUM-BINDING DOMAIN-CONTAINING PROTEIN 5"/>
    <property type="match status" value="1"/>
</dbReference>
<name>A0A0L8IAA9_OCTBM</name>
<proteinExistence type="predicted"/>
<feature type="compositionally biased region" description="Acidic residues" evidence="1">
    <location>
        <begin position="451"/>
        <end position="467"/>
    </location>
</feature>
<gene>
    <name evidence="2" type="ORF">OCBIM_22025173mg</name>
</gene>
<evidence type="ECO:0008006" key="3">
    <source>
        <dbReference type="Google" id="ProtNLM"/>
    </source>
</evidence>
<sequence length="574" mass="65611">MTDSFAERRNSTFTLEEDSLPLQKLIKQNKAENVEDTTIKDYISKMASEIPDHIFHYDWFQEEKDLSVQFIAIAEKLLPTLILGVEKLLREVEKKGLTEDKNLCPNFNPLNFLAQFMLRNHPRNLSVSEQSAYIKMLQHVTKKVNKQFSSEKKKSLMTMKEQIQQRRLKREATKARCREERLRHKALLVAHFALWLHPDKPQLHTSSVMKALNTLDEMISEPQDEYESLLRDMKTVKEDKTFDADTFSEFLLGYLDNCPITFDALLEHLNKSAEANQNLINDKQERKVLLDLFMICDDSMVGSLDRLQVLSILEEFWLLCPEQMKQDINNPTIWPVTEVEETGMIMGEPSKETTTDSFVVSDGEARDTEEDDNERQDALEDKPEGDELSVSDNINGEDDDITKSAEQNEVDSVTRDVDNVDSADNVSAVDDTAAGDDIPADGDNAAVTDEVNAEDDLDDEEVEEDDESKVKKSSFEYSSEFTSTGAEYSFATTKTEDENYQLVSWLKKVFSEIDDITKSQENFWQEKMAASLDKFSESKESSENIKSLVSFVGEVTVYRDENVEMEPIAAEDGK</sequence>
<accession>A0A0L8IAA9</accession>
<dbReference type="PANTHER" id="PTHR46788:SF1">
    <property type="entry name" value="EF-HAND CALCIUM-BINDING DOMAIN-CONTAINING PROTEIN 5"/>
    <property type="match status" value="1"/>
</dbReference>
<dbReference type="OrthoDB" id="199400at2759"/>
<evidence type="ECO:0000256" key="1">
    <source>
        <dbReference type="SAM" id="MobiDB-lite"/>
    </source>
</evidence>
<feature type="region of interest" description="Disordered" evidence="1">
    <location>
        <begin position="344"/>
        <end position="476"/>
    </location>
</feature>
<dbReference type="EMBL" id="KQ416141">
    <property type="protein sequence ID" value="KOF98438.1"/>
    <property type="molecule type" value="Genomic_DNA"/>
</dbReference>
<feature type="compositionally biased region" description="Low complexity" evidence="1">
    <location>
        <begin position="420"/>
        <end position="431"/>
    </location>
</feature>
<dbReference type="CDD" id="cd22968">
    <property type="entry name" value="DD_EFCAB5"/>
    <property type="match status" value="1"/>
</dbReference>
<evidence type="ECO:0000313" key="2">
    <source>
        <dbReference type="EMBL" id="KOF98438.1"/>
    </source>
</evidence>